<comment type="similarity">
    <text evidence="6">Belongs to the TVP38/TMEM64 family.</text>
</comment>
<keyword evidence="2 6" id="KW-1003">Cell membrane</keyword>
<dbReference type="RefSeq" id="WP_248733767.1">
    <property type="nucleotide sequence ID" value="NZ_CALBWS010000002.1"/>
</dbReference>
<dbReference type="PANTHER" id="PTHR12677:SF59">
    <property type="entry name" value="GOLGI APPARATUS MEMBRANE PROTEIN TVP38-RELATED"/>
    <property type="match status" value="1"/>
</dbReference>
<evidence type="ECO:0000256" key="6">
    <source>
        <dbReference type="RuleBase" id="RU366058"/>
    </source>
</evidence>
<dbReference type="PANTHER" id="PTHR12677">
    <property type="entry name" value="GOLGI APPARATUS MEMBRANE PROTEIN TVP38-RELATED"/>
    <property type="match status" value="1"/>
</dbReference>
<keyword evidence="9" id="KW-1185">Reference proteome</keyword>
<evidence type="ECO:0000256" key="5">
    <source>
        <dbReference type="ARBA" id="ARBA00023136"/>
    </source>
</evidence>
<dbReference type="Pfam" id="PF09335">
    <property type="entry name" value="VTT_dom"/>
    <property type="match status" value="1"/>
</dbReference>
<gene>
    <name evidence="8" type="ORF">BACCIP111895_00551</name>
</gene>
<keyword evidence="5 6" id="KW-0472">Membrane</keyword>
<accession>A0ABN8KJ13</accession>
<feature type="domain" description="VTT" evidence="7">
    <location>
        <begin position="233"/>
        <end position="350"/>
    </location>
</feature>
<feature type="transmembrane region" description="Helical" evidence="6">
    <location>
        <begin position="7"/>
        <end position="31"/>
    </location>
</feature>
<comment type="caution">
    <text evidence="6">Lacks conserved residue(s) required for the propagation of feature annotation.</text>
</comment>
<evidence type="ECO:0000256" key="2">
    <source>
        <dbReference type="ARBA" id="ARBA00022475"/>
    </source>
</evidence>
<comment type="subcellular location">
    <subcellularLocation>
        <location evidence="1 6">Cell membrane</location>
        <topology evidence="1 6">Multi-pass membrane protein</topology>
    </subcellularLocation>
</comment>
<feature type="transmembrane region" description="Helical" evidence="6">
    <location>
        <begin position="164"/>
        <end position="182"/>
    </location>
</feature>
<sequence>MKNIFRTFVQLVASIYIFFLIGLAVAILLIQNSWIDMRFESEYMVTISLLTGLWFYFLTTFLNARKFAIWESARISAAVGILSIAITSIITLIGGSFSILPSYVVRKSLFLEDILTLDSMNELLIILIPIGFIFMAFAVWSSNKSKTRTESNTGWTQLSGVQKLGIMFLFVLIAFFLLVYLGQGGFRDLINQSTVYLKDADVEGFRDYLLSFGSLAAVVSGLLMVFQAIIAPLPAFVITFANGLLFGWGWGAVLSWSSAMAGALLCFYLAKILGRPVVEKIVTKKALNWWDSFFARYGKHAVFIARLVPIVSFDLVSYAAGVTSISFWQFFWATGLGQLPATILYSYLGQNATSTVEILFFIFTIVIALAVIGMILRPKLHVRNKEKQGGNG</sequence>
<feature type="transmembrane region" description="Helical" evidence="6">
    <location>
        <begin position="208"/>
        <end position="226"/>
    </location>
</feature>
<feature type="transmembrane region" description="Helical" evidence="6">
    <location>
        <begin position="75"/>
        <end position="103"/>
    </location>
</feature>
<evidence type="ECO:0000256" key="1">
    <source>
        <dbReference type="ARBA" id="ARBA00004651"/>
    </source>
</evidence>
<evidence type="ECO:0000259" key="7">
    <source>
        <dbReference type="Pfam" id="PF09335"/>
    </source>
</evidence>
<dbReference type="InterPro" id="IPR032816">
    <property type="entry name" value="VTT_dom"/>
</dbReference>
<name>A0ABN8KJ13_9BACI</name>
<feature type="transmembrane region" description="Helical" evidence="6">
    <location>
        <begin position="303"/>
        <end position="331"/>
    </location>
</feature>
<evidence type="ECO:0000313" key="9">
    <source>
        <dbReference type="Proteomes" id="UP000838308"/>
    </source>
</evidence>
<keyword evidence="3 6" id="KW-0812">Transmembrane</keyword>
<evidence type="ECO:0000256" key="4">
    <source>
        <dbReference type="ARBA" id="ARBA00022989"/>
    </source>
</evidence>
<reference evidence="8" key="1">
    <citation type="submission" date="2022-04" db="EMBL/GenBank/DDBJ databases">
        <authorList>
            <person name="Criscuolo A."/>
        </authorList>
    </citation>
    <scope>NUCLEOTIDE SEQUENCE</scope>
    <source>
        <strain evidence="8">CIP111895</strain>
    </source>
</reference>
<dbReference type="Proteomes" id="UP000838308">
    <property type="component" value="Unassembled WGS sequence"/>
</dbReference>
<evidence type="ECO:0000313" key="8">
    <source>
        <dbReference type="EMBL" id="CAH2713416.1"/>
    </source>
</evidence>
<protein>
    <recommendedName>
        <fullName evidence="6">TVP38/TMEM64 family membrane protein</fullName>
    </recommendedName>
</protein>
<feature type="transmembrane region" description="Helical" evidence="6">
    <location>
        <begin position="123"/>
        <end position="143"/>
    </location>
</feature>
<keyword evidence="4 6" id="KW-1133">Transmembrane helix</keyword>
<feature type="transmembrane region" description="Helical" evidence="6">
    <location>
        <begin position="43"/>
        <end position="63"/>
    </location>
</feature>
<dbReference type="EMBL" id="CALBWS010000002">
    <property type="protein sequence ID" value="CAH2713416.1"/>
    <property type="molecule type" value="Genomic_DNA"/>
</dbReference>
<proteinExistence type="inferred from homology"/>
<comment type="caution">
    <text evidence="8">The sequence shown here is derived from an EMBL/GenBank/DDBJ whole genome shotgun (WGS) entry which is preliminary data.</text>
</comment>
<evidence type="ECO:0000256" key="3">
    <source>
        <dbReference type="ARBA" id="ARBA00022692"/>
    </source>
</evidence>
<feature type="transmembrane region" description="Helical" evidence="6">
    <location>
        <begin position="358"/>
        <end position="376"/>
    </location>
</feature>
<dbReference type="InterPro" id="IPR015414">
    <property type="entry name" value="TMEM64"/>
</dbReference>
<organism evidence="8 9">
    <name type="scientific">Neobacillus rhizosphaerae</name>
    <dbReference type="NCBI Taxonomy" id="2880965"/>
    <lineage>
        <taxon>Bacteria</taxon>
        <taxon>Bacillati</taxon>
        <taxon>Bacillota</taxon>
        <taxon>Bacilli</taxon>
        <taxon>Bacillales</taxon>
        <taxon>Bacillaceae</taxon>
        <taxon>Neobacillus</taxon>
    </lineage>
</organism>